<keyword evidence="1" id="KW-0812">Transmembrane</keyword>
<reference evidence="2" key="1">
    <citation type="submission" date="2020-09" db="EMBL/GenBank/DDBJ databases">
        <authorList>
            <person name="Kim M.K."/>
        </authorList>
    </citation>
    <scope>NUCLEOTIDE SEQUENCE</scope>
    <source>
        <strain evidence="2">BT704</strain>
    </source>
</reference>
<evidence type="ECO:0000313" key="2">
    <source>
        <dbReference type="EMBL" id="MBD2754254.1"/>
    </source>
</evidence>
<organism evidence="2 3">
    <name type="scientific">Spirosoma validum</name>
    <dbReference type="NCBI Taxonomy" id="2771355"/>
    <lineage>
        <taxon>Bacteria</taxon>
        <taxon>Pseudomonadati</taxon>
        <taxon>Bacteroidota</taxon>
        <taxon>Cytophagia</taxon>
        <taxon>Cytophagales</taxon>
        <taxon>Cytophagaceae</taxon>
        <taxon>Spirosoma</taxon>
    </lineage>
</organism>
<accession>A0A927GDZ8</accession>
<keyword evidence="3" id="KW-1185">Reference proteome</keyword>
<dbReference type="RefSeq" id="WP_191039893.1">
    <property type="nucleotide sequence ID" value="NZ_JACXAA010000005.1"/>
</dbReference>
<evidence type="ECO:0000313" key="3">
    <source>
        <dbReference type="Proteomes" id="UP000653797"/>
    </source>
</evidence>
<sequence length="150" mass="16596">MANALQCPKCGSQQVALQPVGTSDVLPTTTGSESLLIALDGNVECLSCGNVWKPVDQIEQALEDQAQADALDFDKRKESFYTEVEAGHLSQARRLVPKEARFIFKRSGLRATYTYLKSLDQELYKFKRTYWLIGVTVVLLVTGGLVYACS</sequence>
<name>A0A927GDZ8_9BACT</name>
<comment type="caution">
    <text evidence="2">The sequence shown here is derived from an EMBL/GenBank/DDBJ whole genome shotgun (WGS) entry which is preliminary data.</text>
</comment>
<dbReference type="EMBL" id="JACXAA010000005">
    <property type="protein sequence ID" value="MBD2754254.1"/>
    <property type="molecule type" value="Genomic_DNA"/>
</dbReference>
<evidence type="ECO:0000256" key="1">
    <source>
        <dbReference type="SAM" id="Phobius"/>
    </source>
</evidence>
<dbReference type="Proteomes" id="UP000653797">
    <property type="component" value="Unassembled WGS sequence"/>
</dbReference>
<protein>
    <submittedName>
        <fullName evidence="2">Uncharacterized protein</fullName>
    </submittedName>
</protein>
<keyword evidence="1" id="KW-1133">Transmembrane helix</keyword>
<dbReference type="AlphaFoldDB" id="A0A927GDZ8"/>
<proteinExistence type="predicted"/>
<feature type="transmembrane region" description="Helical" evidence="1">
    <location>
        <begin position="129"/>
        <end position="148"/>
    </location>
</feature>
<gene>
    <name evidence="2" type="ORF">IC230_15200</name>
</gene>
<keyword evidence="1" id="KW-0472">Membrane</keyword>